<comment type="similarity">
    <text evidence="4">Belongs to the TRAFAC class myosin-kinesin ATPase superfamily. Kinesin family.</text>
</comment>
<proteinExistence type="inferred from homology"/>
<dbReference type="SUPFAM" id="SSF52540">
    <property type="entry name" value="P-loop containing nucleoside triphosphate hydrolases"/>
    <property type="match status" value="1"/>
</dbReference>
<feature type="compositionally biased region" description="Low complexity" evidence="6">
    <location>
        <begin position="1047"/>
        <end position="1060"/>
    </location>
</feature>
<sequence length="1317" mass="138724">MSPALSHEEEVFSTPEVTDQDLMARVRDCQPSGPWQRLAASEEQGKQLQQDLDNAHATVAAHQKQLSAMLEQKKRDASQHAAEVEAAHKQHALDVNNLQGKLGKAQQQIAEMHQAACERREAQEKDLEAAVQTCQQIGSKLAKPGSANKDLQQMAELAAQDGSAVLAKLAASLADSLLQLQERHLGVCEERRKLHNQLTDMKGAIRVVARARPMSAVLGLKAAAAPAAVQCNPLTSSIDVVQSRPEGQTVNGRAQGPPKASSFTFDSVHGPLASQQAVFRDAESIVTSVLDGYSVCLFAYGQTGSGKTHTLQGPAGDPGINMRTLEALFRQAASRAHEATITLHVSMVEVYMENIRDLLTETGPDGDVPRERLDIKRGPHGLYVSGLTEHQVGGAEEAGQLLAQGSAARQTAETGLNERSSRSHSCLCIRICGTCKLTGDEWQSRLWLVDLAGSERIGRTEANGERLKEAQFINRSLSALGDCIHALTTHSPHIPFRNSKLTYLLQDSLSGGSKALMVVNVSPEEASAAETLCSLNFAARVRGIQLGPAKRKLESGSQLSQLRRQIAGLQAQVAQLQAEGRRLEEASRAAEEQAGQERRQTSGLASQVRSCRARIAQQDLLLHTAWPHGHPGGTPAPGASASPTAKPCTPCVPDTGFPTPDRLPRGQPQARHHPPATKSRTPSRAPRRVSVAGPLAQRASLSRRPKTPRSRRSCAGPSRRNTTYGLHAQRFIDTHADAVPSQDLQRPGIAHDVQPAAEAHPSGSAHGPLAAAGEAGSESAAAQQHAGPAVQLHMPASARLRMGSEVKAAPASRGVRRGSLASFHEAQSQEEPSREGRGRWSQGGRRASVLAPPDPSMGAGGEGRSEASAGGNALPGPPIASGPARNPVQPAAVMAKPPRPPKPFAAASQTAAHGDAQENLQSRDTACTDPTASALMPPRVQMTPARKQQISWNTHPLPVHLASLTKDHVSRASPANAAEPAGNTVSNMVDGAMISTASGIQTPQPSGRRLDAAREQGFAVRDRAISVQQLILASEPAMTPLQPPAAPTAAAAPRHAVHQPSLGSQPAAGFLQPPAALSAAAQSHVAMHQPTVAPEPAAHVLQPPANPMPAAPVPTSAEWAATSCSIPAITLQIAQDGTVTPARVGRAPTSMGARLNVPAGIPMGPSADMGMGSCMPASTPMAGRTHFAGIVPRLPLDGNRPHVLQHKVSNPLPRSGWELDAHNQDRQAQAASKAEAPVAPRSMADSKENYLAKFEAFRRSRPATSGSILGNLNVCPSPAVSGGSLSSGAARIKHAVRPSALSRGAERTPMSKSQRYV</sequence>
<evidence type="ECO:0000256" key="2">
    <source>
        <dbReference type="ARBA" id="ARBA00022840"/>
    </source>
</evidence>
<reference evidence="8 9" key="1">
    <citation type="journal article" date="2024" name="Nat. Commun.">
        <title>Phylogenomics reveals the evolutionary origins of lichenization in chlorophyte algae.</title>
        <authorList>
            <person name="Puginier C."/>
            <person name="Libourel C."/>
            <person name="Otte J."/>
            <person name="Skaloud P."/>
            <person name="Haon M."/>
            <person name="Grisel S."/>
            <person name="Petersen M."/>
            <person name="Berrin J.G."/>
            <person name="Delaux P.M."/>
            <person name="Dal Grande F."/>
            <person name="Keller J."/>
        </authorList>
    </citation>
    <scope>NUCLEOTIDE SEQUENCE [LARGE SCALE GENOMIC DNA]</scope>
    <source>
        <strain evidence="8 9">SAG 2145</strain>
    </source>
</reference>
<dbReference type="PRINTS" id="PR00380">
    <property type="entry name" value="KINESINHEAVY"/>
</dbReference>
<feature type="compositionally biased region" description="Basic and acidic residues" evidence="6">
    <location>
        <begin position="584"/>
        <end position="600"/>
    </location>
</feature>
<dbReference type="PANTHER" id="PTHR47972">
    <property type="entry name" value="KINESIN-LIKE PROTEIN KLP-3"/>
    <property type="match status" value="1"/>
</dbReference>
<dbReference type="Proteomes" id="UP001438707">
    <property type="component" value="Unassembled WGS sequence"/>
</dbReference>
<dbReference type="InterPro" id="IPR036961">
    <property type="entry name" value="Kinesin_motor_dom_sf"/>
</dbReference>
<evidence type="ECO:0000313" key="9">
    <source>
        <dbReference type="Proteomes" id="UP001438707"/>
    </source>
</evidence>
<dbReference type="InterPro" id="IPR019821">
    <property type="entry name" value="Kinesin_motor_CS"/>
</dbReference>
<dbReference type="Pfam" id="PF00225">
    <property type="entry name" value="Kinesin"/>
    <property type="match status" value="1"/>
</dbReference>
<dbReference type="InterPro" id="IPR027640">
    <property type="entry name" value="Kinesin-like_fam"/>
</dbReference>
<dbReference type="PANTHER" id="PTHR47972:SF28">
    <property type="entry name" value="KINESIN-LIKE PROTEIN KLP-3"/>
    <property type="match status" value="1"/>
</dbReference>
<dbReference type="PROSITE" id="PS50067">
    <property type="entry name" value="KINESIN_MOTOR_2"/>
    <property type="match status" value="1"/>
</dbReference>
<dbReference type="InterPro" id="IPR027417">
    <property type="entry name" value="P-loop_NTPase"/>
</dbReference>
<dbReference type="GO" id="GO:0015630">
    <property type="term" value="C:microtubule cytoskeleton"/>
    <property type="evidence" value="ECO:0007669"/>
    <property type="project" value="TreeGrafter"/>
</dbReference>
<protein>
    <recommendedName>
        <fullName evidence="7">Kinesin motor domain-containing protein</fullName>
    </recommendedName>
</protein>
<feature type="coiled-coil region" evidence="5">
    <location>
        <begin position="38"/>
        <end position="125"/>
    </location>
</feature>
<feature type="compositionally biased region" description="Low complexity" evidence="6">
    <location>
        <begin position="636"/>
        <end position="645"/>
    </location>
</feature>
<feature type="region of interest" description="Disordered" evidence="6">
    <location>
        <begin position="584"/>
        <end position="605"/>
    </location>
</feature>
<keyword evidence="9" id="KW-1185">Reference proteome</keyword>
<evidence type="ECO:0000313" key="8">
    <source>
        <dbReference type="EMBL" id="KAK9842678.1"/>
    </source>
</evidence>
<feature type="region of interest" description="Disordered" evidence="6">
    <location>
        <begin position="1223"/>
        <end position="1244"/>
    </location>
</feature>
<organism evidence="8 9">
    <name type="scientific">Apatococcus lobatus</name>
    <dbReference type="NCBI Taxonomy" id="904363"/>
    <lineage>
        <taxon>Eukaryota</taxon>
        <taxon>Viridiplantae</taxon>
        <taxon>Chlorophyta</taxon>
        <taxon>core chlorophytes</taxon>
        <taxon>Trebouxiophyceae</taxon>
        <taxon>Chlorellales</taxon>
        <taxon>Chlorellaceae</taxon>
        <taxon>Apatococcus</taxon>
    </lineage>
</organism>
<evidence type="ECO:0000259" key="7">
    <source>
        <dbReference type="PROSITE" id="PS50067"/>
    </source>
</evidence>
<feature type="region of interest" description="Disordered" evidence="6">
    <location>
        <begin position="804"/>
        <end position="935"/>
    </location>
</feature>
<evidence type="ECO:0000256" key="3">
    <source>
        <dbReference type="ARBA" id="ARBA00023175"/>
    </source>
</evidence>
<feature type="region of interest" description="Disordered" evidence="6">
    <location>
        <begin position="754"/>
        <end position="789"/>
    </location>
</feature>
<evidence type="ECO:0000256" key="1">
    <source>
        <dbReference type="ARBA" id="ARBA00022741"/>
    </source>
</evidence>
<comment type="caution">
    <text evidence="8">The sequence shown here is derived from an EMBL/GenBank/DDBJ whole genome shotgun (WGS) entry which is preliminary data.</text>
</comment>
<dbReference type="SMART" id="SM00129">
    <property type="entry name" value="KISc"/>
    <property type="match status" value="1"/>
</dbReference>
<dbReference type="Gene3D" id="3.40.850.10">
    <property type="entry name" value="Kinesin motor domain"/>
    <property type="match status" value="1"/>
</dbReference>
<keyword evidence="1 4" id="KW-0547">Nucleotide-binding</keyword>
<name>A0AAW1S8S9_9CHLO</name>
<dbReference type="GO" id="GO:0005524">
    <property type="term" value="F:ATP binding"/>
    <property type="evidence" value="ECO:0007669"/>
    <property type="project" value="UniProtKB-UniRule"/>
</dbReference>
<dbReference type="PROSITE" id="PS00411">
    <property type="entry name" value="KINESIN_MOTOR_1"/>
    <property type="match status" value="1"/>
</dbReference>
<dbReference type="GO" id="GO:0008017">
    <property type="term" value="F:microtubule binding"/>
    <property type="evidence" value="ECO:0007669"/>
    <property type="project" value="InterPro"/>
</dbReference>
<feature type="domain" description="Kinesin motor" evidence="7">
    <location>
        <begin position="204"/>
        <end position="544"/>
    </location>
</feature>
<keyword evidence="3 4" id="KW-0505">Motor protein</keyword>
<feature type="compositionally biased region" description="Low complexity" evidence="6">
    <location>
        <begin position="770"/>
        <end position="782"/>
    </location>
</feature>
<gene>
    <name evidence="8" type="ORF">WJX74_000562</name>
</gene>
<dbReference type="EMBL" id="JALJOS010000002">
    <property type="protein sequence ID" value="KAK9842678.1"/>
    <property type="molecule type" value="Genomic_DNA"/>
</dbReference>
<feature type="compositionally biased region" description="Basic residues" evidence="6">
    <location>
        <begin position="701"/>
        <end position="712"/>
    </location>
</feature>
<keyword evidence="2 4" id="KW-0067">ATP-binding</keyword>
<feature type="region of interest" description="Disordered" evidence="6">
    <location>
        <begin position="1038"/>
        <end position="1070"/>
    </location>
</feature>
<dbReference type="InterPro" id="IPR001752">
    <property type="entry name" value="Kinesin_motor_dom"/>
</dbReference>
<evidence type="ECO:0000256" key="5">
    <source>
        <dbReference type="SAM" id="Coils"/>
    </source>
</evidence>
<evidence type="ECO:0000256" key="6">
    <source>
        <dbReference type="SAM" id="MobiDB-lite"/>
    </source>
</evidence>
<feature type="region of interest" description="Disordered" evidence="6">
    <location>
        <begin position="625"/>
        <end position="724"/>
    </location>
</feature>
<feature type="region of interest" description="Disordered" evidence="6">
    <location>
        <begin position="1294"/>
        <end position="1317"/>
    </location>
</feature>
<feature type="binding site" evidence="4">
    <location>
        <begin position="301"/>
        <end position="308"/>
    </location>
    <ligand>
        <name>ATP</name>
        <dbReference type="ChEBI" id="CHEBI:30616"/>
    </ligand>
</feature>
<evidence type="ECO:0000256" key="4">
    <source>
        <dbReference type="PROSITE-ProRule" id="PRU00283"/>
    </source>
</evidence>
<feature type="compositionally biased region" description="Polar residues" evidence="6">
    <location>
        <begin position="918"/>
        <end position="931"/>
    </location>
</feature>
<keyword evidence="5" id="KW-0175">Coiled coil</keyword>
<accession>A0AAW1S8S9</accession>
<dbReference type="GO" id="GO:0003777">
    <property type="term" value="F:microtubule motor activity"/>
    <property type="evidence" value="ECO:0007669"/>
    <property type="project" value="InterPro"/>
</dbReference>
<dbReference type="GO" id="GO:0007018">
    <property type="term" value="P:microtubule-based movement"/>
    <property type="evidence" value="ECO:0007669"/>
    <property type="project" value="InterPro"/>
</dbReference>